<gene>
    <name evidence="1" type="ORF">ACFOMH_16500</name>
</gene>
<comment type="caution">
    <text evidence="1">The sequence shown here is derived from an EMBL/GenBank/DDBJ whole genome shotgun (WGS) entry which is preliminary data.</text>
</comment>
<keyword evidence="2" id="KW-1185">Reference proteome</keyword>
<evidence type="ECO:0000313" key="2">
    <source>
        <dbReference type="Proteomes" id="UP001595721"/>
    </source>
</evidence>
<sequence>MTSTVQRTLAYSTVKGSEISRVTSPDVIATDPAVVAAQTEAVL</sequence>
<reference evidence="2" key="1">
    <citation type="journal article" date="2019" name="Int. J. Syst. Evol. Microbiol.">
        <title>The Global Catalogue of Microorganisms (GCM) 10K type strain sequencing project: providing services to taxonomists for standard genome sequencing and annotation.</title>
        <authorList>
            <consortium name="The Broad Institute Genomics Platform"/>
            <consortium name="The Broad Institute Genome Sequencing Center for Infectious Disease"/>
            <person name="Wu L."/>
            <person name="Ma J."/>
        </authorList>
    </citation>
    <scope>NUCLEOTIDE SEQUENCE [LARGE SCALE GENOMIC DNA]</scope>
    <source>
        <strain evidence="2">KCTC 42899</strain>
    </source>
</reference>
<name>A0ABV7R705_9RHOB</name>
<accession>A0ABV7R705</accession>
<dbReference type="RefSeq" id="WP_377745859.1">
    <property type="nucleotide sequence ID" value="NZ_JBHRXJ010000014.1"/>
</dbReference>
<organism evidence="1 2">
    <name type="scientific">Paracoccus mangrovi</name>
    <dbReference type="NCBI Taxonomy" id="1715645"/>
    <lineage>
        <taxon>Bacteria</taxon>
        <taxon>Pseudomonadati</taxon>
        <taxon>Pseudomonadota</taxon>
        <taxon>Alphaproteobacteria</taxon>
        <taxon>Rhodobacterales</taxon>
        <taxon>Paracoccaceae</taxon>
        <taxon>Paracoccus</taxon>
    </lineage>
</organism>
<dbReference type="Proteomes" id="UP001595721">
    <property type="component" value="Unassembled WGS sequence"/>
</dbReference>
<evidence type="ECO:0000313" key="1">
    <source>
        <dbReference type="EMBL" id="MFC3529778.1"/>
    </source>
</evidence>
<proteinExistence type="predicted"/>
<dbReference type="EMBL" id="JBHRXJ010000014">
    <property type="protein sequence ID" value="MFC3529778.1"/>
    <property type="molecule type" value="Genomic_DNA"/>
</dbReference>
<protein>
    <submittedName>
        <fullName evidence="1">Uncharacterized protein</fullName>
    </submittedName>
</protein>